<proteinExistence type="predicted"/>
<evidence type="ECO:0000313" key="2">
    <source>
        <dbReference type="Proteomes" id="UP000276215"/>
    </source>
</evidence>
<accession>A0A3N4K205</accession>
<organism evidence="1 2">
    <name type="scientific">Choiromyces venosus 120613-1</name>
    <dbReference type="NCBI Taxonomy" id="1336337"/>
    <lineage>
        <taxon>Eukaryota</taxon>
        <taxon>Fungi</taxon>
        <taxon>Dikarya</taxon>
        <taxon>Ascomycota</taxon>
        <taxon>Pezizomycotina</taxon>
        <taxon>Pezizomycetes</taxon>
        <taxon>Pezizales</taxon>
        <taxon>Tuberaceae</taxon>
        <taxon>Choiromyces</taxon>
    </lineage>
</organism>
<sequence>MSPVEFEAETIAWIADLNLDSPTESNDTQQLPSTINLELSVLFDQCSNFDYDPAVFSELPLGFEEDECFLEEIVDSLTIGVFIHIQEEQIIVQAVDGNCNFEPIVHAISNATSDL</sequence>
<reference evidence="1 2" key="1">
    <citation type="journal article" date="2018" name="Nat. Ecol. Evol.">
        <title>Pezizomycetes genomes reveal the molecular basis of ectomycorrhizal truffle lifestyle.</title>
        <authorList>
            <person name="Murat C."/>
            <person name="Payen T."/>
            <person name="Noel B."/>
            <person name="Kuo A."/>
            <person name="Morin E."/>
            <person name="Chen J."/>
            <person name="Kohler A."/>
            <person name="Krizsan K."/>
            <person name="Balestrini R."/>
            <person name="Da Silva C."/>
            <person name="Montanini B."/>
            <person name="Hainaut M."/>
            <person name="Levati E."/>
            <person name="Barry K.W."/>
            <person name="Belfiori B."/>
            <person name="Cichocki N."/>
            <person name="Clum A."/>
            <person name="Dockter R.B."/>
            <person name="Fauchery L."/>
            <person name="Guy J."/>
            <person name="Iotti M."/>
            <person name="Le Tacon F."/>
            <person name="Lindquist E.A."/>
            <person name="Lipzen A."/>
            <person name="Malagnac F."/>
            <person name="Mello A."/>
            <person name="Molinier V."/>
            <person name="Miyauchi S."/>
            <person name="Poulain J."/>
            <person name="Riccioni C."/>
            <person name="Rubini A."/>
            <person name="Sitrit Y."/>
            <person name="Splivallo R."/>
            <person name="Traeger S."/>
            <person name="Wang M."/>
            <person name="Zifcakova L."/>
            <person name="Wipf D."/>
            <person name="Zambonelli A."/>
            <person name="Paolocci F."/>
            <person name="Nowrousian M."/>
            <person name="Ottonello S."/>
            <person name="Baldrian P."/>
            <person name="Spatafora J.W."/>
            <person name="Henrissat B."/>
            <person name="Nagy L.G."/>
            <person name="Aury J.M."/>
            <person name="Wincker P."/>
            <person name="Grigoriev I.V."/>
            <person name="Bonfante P."/>
            <person name="Martin F.M."/>
        </authorList>
    </citation>
    <scope>NUCLEOTIDE SEQUENCE [LARGE SCALE GENOMIC DNA]</scope>
    <source>
        <strain evidence="1 2">120613-1</strain>
    </source>
</reference>
<name>A0A3N4K205_9PEZI</name>
<keyword evidence="2" id="KW-1185">Reference proteome</keyword>
<gene>
    <name evidence="1" type="ORF">L873DRAFT_1787164</name>
</gene>
<dbReference type="EMBL" id="ML120363">
    <property type="protein sequence ID" value="RPB03389.1"/>
    <property type="molecule type" value="Genomic_DNA"/>
</dbReference>
<evidence type="ECO:0000313" key="1">
    <source>
        <dbReference type="EMBL" id="RPB03389.1"/>
    </source>
</evidence>
<dbReference type="Proteomes" id="UP000276215">
    <property type="component" value="Unassembled WGS sequence"/>
</dbReference>
<dbReference type="AlphaFoldDB" id="A0A3N4K205"/>
<protein>
    <submittedName>
        <fullName evidence="1">Uncharacterized protein</fullName>
    </submittedName>
</protein>